<dbReference type="Proteomes" id="UP000800235">
    <property type="component" value="Unassembled WGS sequence"/>
</dbReference>
<keyword evidence="5" id="KW-1185">Reference proteome</keyword>
<dbReference type="PROSITE" id="PS50157">
    <property type="entry name" value="ZINC_FINGER_C2H2_2"/>
    <property type="match status" value="2"/>
</dbReference>
<keyword evidence="1" id="KW-0862">Zinc</keyword>
<evidence type="ECO:0000259" key="3">
    <source>
        <dbReference type="PROSITE" id="PS50157"/>
    </source>
</evidence>
<feature type="compositionally biased region" description="Polar residues" evidence="2">
    <location>
        <begin position="301"/>
        <end position="310"/>
    </location>
</feature>
<feature type="compositionally biased region" description="Low complexity" evidence="2">
    <location>
        <begin position="48"/>
        <end position="65"/>
    </location>
</feature>
<sequence>MAGAPSFNGTFVMPTNIAGYSNSQRSASHLQPSAVLAVGSSEQYHPRQSNSQHDNQSQQHSQQYAHQNITNEATEPKKYVCTYPSCSKSYAMNRCLQQHLANTHLPIDMDRPLETLPMPLCVDAWNPEGRYVCLVCGHLANKTSGLDSHIRYKHGKEEVLLTIRRHRGFPELAEERDDRLFRQRVVPHPQPPSLAPQAPSPMSKPMLPTSIQEQQHARWLFMQGQRRGQPPDSSAYTQKQPMQQPYPSIQGQAHINSPLVSSPQQHAQHHPSSTQRQTFLPVMPSGMYTQGQHMQRPYPSFQRQTQTISPPVSVPQERAQQRHSQIQGHLQVMPPHAYGPSQPSSFAQQRPVYYKPMQYPPAVRQFYPATAQMHPPWAALVDDSHHYGQGRGDSMVGAPPMGLSGDFVMPSKGREAERETGKNVVVID</sequence>
<feature type="compositionally biased region" description="Polar residues" evidence="2">
    <location>
        <begin position="260"/>
        <end position="278"/>
    </location>
</feature>
<protein>
    <recommendedName>
        <fullName evidence="3">C2H2-type domain-containing protein</fullName>
    </recommendedName>
</protein>
<evidence type="ECO:0000313" key="4">
    <source>
        <dbReference type="EMBL" id="KAF2436035.1"/>
    </source>
</evidence>
<feature type="region of interest" description="Disordered" evidence="2">
    <location>
        <begin position="39"/>
        <end position="65"/>
    </location>
</feature>
<evidence type="ECO:0000313" key="5">
    <source>
        <dbReference type="Proteomes" id="UP000800235"/>
    </source>
</evidence>
<dbReference type="EMBL" id="MU007011">
    <property type="protein sequence ID" value="KAF2436035.1"/>
    <property type="molecule type" value="Genomic_DNA"/>
</dbReference>
<dbReference type="AlphaFoldDB" id="A0A9P4P2C7"/>
<dbReference type="GO" id="GO:0008270">
    <property type="term" value="F:zinc ion binding"/>
    <property type="evidence" value="ECO:0007669"/>
    <property type="project" value="UniProtKB-KW"/>
</dbReference>
<feature type="compositionally biased region" description="Polar residues" evidence="2">
    <location>
        <begin position="231"/>
        <end position="254"/>
    </location>
</feature>
<feature type="region of interest" description="Disordered" evidence="2">
    <location>
        <begin position="185"/>
        <end position="212"/>
    </location>
</feature>
<dbReference type="SMART" id="SM00355">
    <property type="entry name" value="ZnF_C2H2"/>
    <property type="match status" value="2"/>
</dbReference>
<feature type="domain" description="C2H2-type" evidence="3">
    <location>
        <begin position="79"/>
        <end position="104"/>
    </location>
</feature>
<proteinExistence type="predicted"/>
<dbReference type="PROSITE" id="PS00028">
    <property type="entry name" value="ZINC_FINGER_C2H2_1"/>
    <property type="match status" value="1"/>
</dbReference>
<evidence type="ECO:0000256" key="2">
    <source>
        <dbReference type="SAM" id="MobiDB-lite"/>
    </source>
</evidence>
<feature type="region of interest" description="Disordered" evidence="2">
    <location>
        <begin position="260"/>
        <end position="279"/>
    </location>
</feature>
<feature type="region of interest" description="Disordered" evidence="2">
    <location>
        <begin position="284"/>
        <end position="326"/>
    </location>
</feature>
<dbReference type="Gene3D" id="3.30.160.60">
    <property type="entry name" value="Classic Zinc Finger"/>
    <property type="match status" value="1"/>
</dbReference>
<feature type="region of interest" description="Disordered" evidence="2">
    <location>
        <begin position="225"/>
        <end position="254"/>
    </location>
</feature>
<evidence type="ECO:0000256" key="1">
    <source>
        <dbReference type="PROSITE-ProRule" id="PRU00042"/>
    </source>
</evidence>
<feature type="domain" description="C2H2-type" evidence="3">
    <location>
        <begin position="131"/>
        <end position="159"/>
    </location>
</feature>
<accession>A0A9P4P2C7</accession>
<keyword evidence="1" id="KW-0863">Zinc-finger</keyword>
<gene>
    <name evidence="4" type="ORF">EJ08DRAFT_223056</name>
</gene>
<keyword evidence="1" id="KW-0479">Metal-binding</keyword>
<reference evidence="4" key="1">
    <citation type="journal article" date="2020" name="Stud. Mycol.">
        <title>101 Dothideomycetes genomes: a test case for predicting lifestyles and emergence of pathogens.</title>
        <authorList>
            <person name="Haridas S."/>
            <person name="Albert R."/>
            <person name="Binder M."/>
            <person name="Bloem J."/>
            <person name="Labutti K."/>
            <person name="Salamov A."/>
            <person name="Andreopoulos B."/>
            <person name="Baker S."/>
            <person name="Barry K."/>
            <person name="Bills G."/>
            <person name="Bluhm B."/>
            <person name="Cannon C."/>
            <person name="Castanera R."/>
            <person name="Culley D."/>
            <person name="Daum C."/>
            <person name="Ezra D."/>
            <person name="Gonzalez J."/>
            <person name="Henrissat B."/>
            <person name="Kuo A."/>
            <person name="Liang C."/>
            <person name="Lipzen A."/>
            <person name="Lutzoni F."/>
            <person name="Magnuson J."/>
            <person name="Mondo S."/>
            <person name="Nolan M."/>
            <person name="Ohm R."/>
            <person name="Pangilinan J."/>
            <person name="Park H.-J."/>
            <person name="Ramirez L."/>
            <person name="Alfaro M."/>
            <person name="Sun H."/>
            <person name="Tritt A."/>
            <person name="Yoshinaga Y."/>
            <person name="Zwiers L.-H."/>
            <person name="Turgeon B."/>
            <person name="Goodwin S."/>
            <person name="Spatafora J."/>
            <person name="Crous P."/>
            <person name="Grigoriev I."/>
        </authorList>
    </citation>
    <scope>NUCLEOTIDE SEQUENCE</scope>
    <source>
        <strain evidence="4">CBS 130266</strain>
    </source>
</reference>
<comment type="caution">
    <text evidence="4">The sequence shown here is derived from an EMBL/GenBank/DDBJ whole genome shotgun (WGS) entry which is preliminary data.</text>
</comment>
<organism evidence="4 5">
    <name type="scientific">Tothia fuscella</name>
    <dbReference type="NCBI Taxonomy" id="1048955"/>
    <lineage>
        <taxon>Eukaryota</taxon>
        <taxon>Fungi</taxon>
        <taxon>Dikarya</taxon>
        <taxon>Ascomycota</taxon>
        <taxon>Pezizomycotina</taxon>
        <taxon>Dothideomycetes</taxon>
        <taxon>Pleosporomycetidae</taxon>
        <taxon>Venturiales</taxon>
        <taxon>Cylindrosympodiaceae</taxon>
        <taxon>Tothia</taxon>
    </lineage>
</organism>
<dbReference type="InterPro" id="IPR013087">
    <property type="entry name" value="Znf_C2H2_type"/>
</dbReference>
<name>A0A9P4P2C7_9PEZI</name>